<feature type="region of interest" description="Disordered" evidence="1">
    <location>
        <begin position="1"/>
        <end position="43"/>
    </location>
</feature>
<name>W8BVH8_CERCA</name>
<sequence>MQRNKTNKQCNRLHSHGRQTGCASKKVDCGEGEEEDTEIETAEEEQHLSHVWRPIYGRLNGQIATEQYSLLLVLLFSLIQQNKESAQLKHHWKPAAEQLLSILENRR</sequence>
<organism evidence="2">
    <name type="scientific">Ceratitis capitata</name>
    <name type="common">Mediterranean fruit fly</name>
    <name type="synonym">Tephritis capitata</name>
    <dbReference type="NCBI Taxonomy" id="7213"/>
    <lineage>
        <taxon>Eukaryota</taxon>
        <taxon>Metazoa</taxon>
        <taxon>Ecdysozoa</taxon>
        <taxon>Arthropoda</taxon>
        <taxon>Hexapoda</taxon>
        <taxon>Insecta</taxon>
        <taxon>Pterygota</taxon>
        <taxon>Neoptera</taxon>
        <taxon>Endopterygota</taxon>
        <taxon>Diptera</taxon>
        <taxon>Brachycera</taxon>
        <taxon>Muscomorpha</taxon>
        <taxon>Tephritoidea</taxon>
        <taxon>Tephritidae</taxon>
        <taxon>Ceratitis</taxon>
        <taxon>Ceratitis</taxon>
    </lineage>
</organism>
<accession>W8BVH8</accession>
<feature type="compositionally biased region" description="Acidic residues" evidence="1">
    <location>
        <begin position="30"/>
        <end position="43"/>
    </location>
</feature>
<reference evidence="2" key="1">
    <citation type="submission" date="2013-07" db="EMBL/GenBank/DDBJ databases">
        <authorList>
            <person name="Geib S."/>
        </authorList>
    </citation>
    <scope>NUCLEOTIDE SEQUENCE</scope>
</reference>
<dbReference type="EMBL" id="GAMC01001220">
    <property type="protein sequence ID" value="JAC05336.1"/>
    <property type="molecule type" value="mRNA"/>
</dbReference>
<protein>
    <submittedName>
        <fullName evidence="2">Uncharacterized protein</fullName>
    </submittedName>
</protein>
<dbReference type="AlphaFoldDB" id="W8BVH8"/>
<evidence type="ECO:0000313" key="2">
    <source>
        <dbReference type="EMBL" id="JAC05336.1"/>
    </source>
</evidence>
<evidence type="ECO:0000256" key="1">
    <source>
        <dbReference type="SAM" id="MobiDB-lite"/>
    </source>
</evidence>
<feature type="compositionally biased region" description="Polar residues" evidence="1">
    <location>
        <begin position="1"/>
        <end position="10"/>
    </location>
</feature>
<proteinExistence type="evidence at transcript level"/>
<reference evidence="2" key="2">
    <citation type="journal article" date="2014" name="BMC Genomics">
        <title>A genomic perspective to assessing quality of mass-reared SIT flies used in Mediterranean fruit fly (Ceratitis capitata) eradication in California.</title>
        <authorList>
            <person name="Calla B."/>
            <person name="Hall B."/>
            <person name="Hou S."/>
            <person name="Geib S.M."/>
        </authorList>
    </citation>
    <scope>NUCLEOTIDE SEQUENCE</scope>
</reference>